<dbReference type="Proteomes" id="UP000595197">
    <property type="component" value="Chromosome"/>
</dbReference>
<reference evidence="1" key="1">
    <citation type="submission" date="2021-02" db="EMBL/GenBank/DDBJ databases">
        <title>Skermanella TT6 skin isolate.</title>
        <authorList>
            <person name="Lee K."/>
            <person name="Ganzorig M."/>
        </authorList>
    </citation>
    <scope>NUCLEOTIDE SEQUENCE</scope>
    <source>
        <strain evidence="1">TT6</strain>
    </source>
</reference>
<organism evidence="1 2">
    <name type="scientific">Skermanella cutis</name>
    <dbReference type="NCBI Taxonomy" id="2775420"/>
    <lineage>
        <taxon>Bacteria</taxon>
        <taxon>Pseudomonadati</taxon>
        <taxon>Pseudomonadota</taxon>
        <taxon>Alphaproteobacteria</taxon>
        <taxon>Rhodospirillales</taxon>
        <taxon>Azospirillaceae</taxon>
        <taxon>Skermanella</taxon>
    </lineage>
</organism>
<dbReference type="GO" id="GO:0016787">
    <property type="term" value="F:hydrolase activity"/>
    <property type="evidence" value="ECO:0007669"/>
    <property type="project" value="UniProtKB-KW"/>
</dbReference>
<accession>A0ABX7AZK5</accession>
<dbReference type="RefSeq" id="WP_201070085.1">
    <property type="nucleotide sequence ID" value="NZ_CP067420.1"/>
</dbReference>
<dbReference type="PANTHER" id="PTHR35531">
    <property type="entry name" value="INNER MEMBRANE PROTEIN YBCI-RELATED"/>
    <property type="match status" value="1"/>
</dbReference>
<gene>
    <name evidence="1" type="ORF">IGS68_14505</name>
</gene>
<keyword evidence="1" id="KW-0378">Hydrolase</keyword>
<evidence type="ECO:0000313" key="1">
    <source>
        <dbReference type="EMBL" id="QQP87333.1"/>
    </source>
</evidence>
<sequence length="157" mass="16779">MMAGSHALIGSASWLYLAHGMSLPLFDPVALGLAVAGSLSPDIDHPKSWVGRRLKFISVPLSKLFGHRGLTHSVVAVAGCIAVLRWDGQQWHHTLPFVIGYASHLAADLITPAGLCLAWPLRRTFAFPLIRTGSFAEQALVTIVAGWLFARALGSCG</sequence>
<evidence type="ECO:0000313" key="2">
    <source>
        <dbReference type="Proteomes" id="UP000595197"/>
    </source>
</evidence>
<protein>
    <submittedName>
        <fullName evidence="1">Metal-dependent hydrolase</fullName>
    </submittedName>
</protein>
<name>A0ABX7AZK5_9PROT</name>
<dbReference type="PANTHER" id="PTHR35531:SF1">
    <property type="entry name" value="INNER MEMBRANE PROTEIN YBCI-RELATED"/>
    <property type="match status" value="1"/>
</dbReference>
<dbReference type="Pfam" id="PF04307">
    <property type="entry name" value="YdjM"/>
    <property type="match status" value="1"/>
</dbReference>
<proteinExistence type="predicted"/>
<dbReference type="InterPro" id="IPR007404">
    <property type="entry name" value="YdjM-like"/>
</dbReference>
<dbReference type="EMBL" id="CP067420">
    <property type="protein sequence ID" value="QQP87333.1"/>
    <property type="molecule type" value="Genomic_DNA"/>
</dbReference>
<keyword evidence="2" id="KW-1185">Reference proteome</keyword>